<evidence type="ECO:0000259" key="1">
    <source>
        <dbReference type="Pfam" id="PF10551"/>
    </source>
</evidence>
<comment type="caution">
    <text evidence="2">The sequence shown here is derived from an EMBL/GenBank/DDBJ whole genome shotgun (WGS) entry which is preliminary data.</text>
</comment>
<evidence type="ECO:0000313" key="2">
    <source>
        <dbReference type="EMBL" id="RHY52197.1"/>
    </source>
</evidence>
<dbReference type="Proteomes" id="UP000265716">
    <property type="component" value="Unassembled WGS sequence"/>
</dbReference>
<dbReference type="AlphaFoldDB" id="A0A397CSR8"/>
<dbReference type="PANTHER" id="PTHR33977">
    <property type="entry name" value="ZINC ION BINDING PROTEIN"/>
    <property type="match status" value="1"/>
</dbReference>
<sequence>MTQPHVVASHVLWRHNAGLQLARMPWIPWTPRDDYLAPLNTGVRGQEDTVDHGGMVEQVLDTPSCEVIASNLGANVVSVSDWLAHEAHPRRGPKLEWTLAGDFASYDVAKDYVAPASVTLSRKTWCTVCHGPGRHYMQTRYLDCKCRSECQKRLKIMHCLHDGRSVVYKHGQYGDCIPPHPGAMTRCIRNHADRLFAEGITPSRAQHRLKNVVPANEMPPLKQFQNRACYFRLSTLSEHSKPAEMAKLLMASRFDPRMGNSEFFSFGFSVSDGAPDIGYGGATGVFKVGVTTKTLLRTMERDPSTFVFHWDATYKINSMAYPLLICGITDPGGTFHPVGFFLIGMESTDEYEWAMNALMSAYEEVVRSRLQLDYVMADAALAPIAATKKIPELNVKKLLMCFYHCVACVYKRLGAVQPRVIALVLRHLYRMHYSRSKAECDLYWHEAQEAWGGCEVLVSKNFTRYFEDQWLGGDCCNWQVYHTPPGFPTTNNPCELFNKHFKGIYTQRTIHGLCATFVLLGDVAVEYSTSKKLPFELTALPGVKLRRRFSLLMAHDLLQVVPPHEEFQLGPDDLRIVGIVPTLAISMAFAFEDDAGENEYIEALATRGITTMPCEMLATANAYYSNNKANNVRHESICSGNPQPSYGWHDSTVYHCRQERLLAIGLEVQLPLGLQDGVVVRRVREEMCVTDVRSVLHLHFNSVCGD</sequence>
<reference evidence="2 3" key="1">
    <citation type="submission" date="2018-08" db="EMBL/GenBank/DDBJ databases">
        <title>Aphanomyces genome sequencing and annotation.</title>
        <authorList>
            <person name="Minardi D."/>
            <person name="Oidtmann B."/>
            <person name="Van Der Giezen M."/>
            <person name="Studholme D.J."/>
        </authorList>
    </citation>
    <scope>NUCLEOTIDE SEQUENCE [LARGE SCALE GENOMIC DNA]</scope>
    <source>
        <strain evidence="2 3">SA</strain>
    </source>
</reference>
<dbReference type="VEuPathDB" id="FungiDB:H257_11194"/>
<gene>
    <name evidence="2" type="ORF">DYB38_004228</name>
</gene>
<accession>A0A397CSR8</accession>
<dbReference type="EMBL" id="QUTC01006422">
    <property type="protein sequence ID" value="RHY52197.1"/>
    <property type="molecule type" value="Genomic_DNA"/>
</dbReference>
<proteinExistence type="predicted"/>
<organism evidence="2 3">
    <name type="scientific">Aphanomyces astaci</name>
    <name type="common">Crayfish plague agent</name>
    <dbReference type="NCBI Taxonomy" id="112090"/>
    <lineage>
        <taxon>Eukaryota</taxon>
        <taxon>Sar</taxon>
        <taxon>Stramenopiles</taxon>
        <taxon>Oomycota</taxon>
        <taxon>Saprolegniomycetes</taxon>
        <taxon>Saprolegniales</taxon>
        <taxon>Verrucalvaceae</taxon>
        <taxon>Aphanomyces</taxon>
    </lineage>
</organism>
<evidence type="ECO:0000313" key="3">
    <source>
        <dbReference type="Proteomes" id="UP000265716"/>
    </source>
</evidence>
<name>A0A397CSR8_APHAT</name>
<feature type="domain" description="MULE transposase" evidence="1">
    <location>
        <begin position="307"/>
        <end position="406"/>
    </location>
</feature>
<dbReference type="InterPro" id="IPR018289">
    <property type="entry name" value="MULE_transposase_dom"/>
</dbReference>
<dbReference type="PANTHER" id="PTHR33977:SF1">
    <property type="entry name" value="ZINC ION BINDING PROTEIN"/>
    <property type="match status" value="1"/>
</dbReference>
<dbReference type="Pfam" id="PF10551">
    <property type="entry name" value="MULE"/>
    <property type="match status" value="1"/>
</dbReference>
<protein>
    <recommendedName>
        <fullName evidence="1">MULE transposase domain-containing protein</fullName>
    </recommendedName>
</protein>